<feature type="chain" id="PRO_5044914660" description="Flagellar P-ring protein" evidence="8">
    <location>
        <begin position="20"/>
        <end position="365"/>
    </location>
</feature>
<comment type="function">
    <text evidence="1 8">Assembles around the rod to form the L-ring and probably protects the motor/basal body from shearing forces during rotation.</text>
</comment>
<organism evidence="9 10">
    <name type="scientific">Methylocapsa polymorpha</name>
    <dbReference type="NCBI Taxonomy" id="3080828"/>
    <lineage>
        <taxon>Bacteria</taxon>
        <taxon>Pseudomonadati</taxon>
        <taxon>Pseudomonadota</taxon>
        <taxon>Alphaproteobacteria</taxon>
        <taxon>Hyphomicrobiales</taxon>
        <taxon>Beijerinckiaceae</taxon>
        <taxon>Methylocapsa</taxon>
    </lineage>
</organism>
<keyword evidence="6 8" id="KW-0975">Bacterial flagellum</keyword>
<evidence type="ECO:0000256" key="7">
    <source>
        <dbReference type="ARBA" id="ARBA00032344"/>
    </source>
</evidence>
<evidence type="ECO:0000256" key="8">
    <source>
        <dbReference type="HAMAP-Rule" id="MF_00416"/>
    </source>
</evidence>
<evidence type="ECO:0000256" key="5">
    <source>
        <dbReference type="ARBA" id="ARBA00022764"/>
    </source>
</evidence>
<dbReference type="PANTHER" id="PTHR30381">
    <property type="entry name" value="FLAGELLAR P-RING PERIPLASMIC PROTEIN FLGI"/>
    <property type="match status" value="1"/>
</dbReference>
<keyword evidence="9" id="KW-0966">Cell projection</keyword>
<dbReference type="HAMAP" id="MF_00416">
    <property type="entry name" value="FlgI"/>
    <property type="match status" value="1"/>
</dbReference>
<dbReference type="NCBIfam" id="NF003676">
    <property type="entry name" value="PRK05303.1"/>
    <property type="match status" value="1"/>
</dbReference>
<evidence type="ECO:0000256" key="4">
    <source>
        <dbReference type="ARBA" id="ARBA00022729"/>
    </source>
</evidence>
<name>A0ABZ0HPA4_9HYPH</name>
<evidence type="ECO:0000256" key="3">
    <source>
        <dbReference type="ARBA" id="ARBA00019515"/>
    </source>
</evidence>
<proteinExistence type="inferred from homology"/>
<protein>
    <recommendedName>
        <fullName evidence="3 8">Flagellar P-ring protein</fullName>
    </recommendedName>
    <alternativeName>
        <fullName evidence="7 8">Basal body P-ring protein</fullName>
    </alternativeName>
</protein>
<comment type="subcellular location">
    <subcellularLocation>
        <location evidence="2 8">Bacterial flagellum basal body</location>
    </subcellularLocation>
</comment>
<dbReference type="PANTHER" id="PTHR30381:SF0">
    <property type="entry name" value="FLAGELLAR P-RING PROTEIN"/>
    <property type="match status" value="1"/>
</dbReference>
<evidence type="ECO:0000256" key="1">
    <source>
        <dbReference type="ARBA" id="ARBA00002591"/>
    </source>
</evidence>
<dbReference type="EMBL" id="CP136862">
    <property type="protein sequence ID" value="WOJ88641.1"/>
    <property type="molecule type" value="Genomic_DNA"/>
</dbReference>
<dbReference type="Pfam" id="PF02119">
    <property type="entry name" value="FlgI"/>
    <property type="match status" value="1"/>
</dbReference>
<keyword evidence="9" id="KW-0282">Flagellum</keyword>
<accession>A0ABZ0HPA4</accession>
<dbReference type="Proteomes" id="UP001626536">
    <property type="component" value="Chromosome"/>
</dbReference>
<keyword evidence="4 8" id="KW-0732">Signal</keyword>
<keyword evidence="5" id="KW-0574">Periplasm</keyword>
<dbReference type="NCBIfam" id="NF009430">
    <property type="entry name" value="PRK12789.1"/>
    <property type="match status" value="1"/>
</dbReference>
<dbReference type="RefSeq" id="WP_407338079.1">
    <property type="nucleotide sequence ID" value="NZ_CP136862.1"/>
</dbReference>
<gene>
    <name evidence="8 9" type="primary">flgI</name>
    <name evidence="9" type="ORF">RZS28_12550</name>
</gene>
<evidence type="ECO:0000256" key="2">
    <source>
        <dbReference type="ARBA" id="ARBA00004117"/>
    </source>
</evidence>
<keyword evidence="9" id="KW-0969">Cilium</keyword>
<sequence length="365" mass="38571" precursor="true">MLRILLILLLCGTGFSAAASVRIKDIADLQGVRDNQLIGYGLVVGLQSTGDTLRNSTFTEQALQSMLDRMGVNIRAIQQRTRNIAAVLVTAELPPFIQPGSRVDVTVSSLGDATSLFGGTLILTSLLGVDGQTYAIAQGQVAVSGFSASGQAESVTVNVATAGHISNGALIEREIPGRLNDIGPLTLVLKNPDFNTAVRIVDAINAYGRQRYGERLAHEQDQRSVALMKPQRIGTSRFMAEIGDLLVDPDIPARVVIDARSGTIVIGQDVRISTVAVTHGNLIVRVNETPIASQPAPFSRGRTVVLPRTEIDGDQTGGQIALVKGASLRSLINGLNQIGLKPMGIIAILEAIRAAGALHADLIVQ</sequence>
<evidence type="ECO:0000256" key="6">
    <source>
        <dbReference type="ARBA" id="ARBA00023143"/>
    </source>
</evidence>
<comment type="subunit">
    <text evidence="8">The basal body constitutes a major portion of the flagellar organelle and consists of four rings (L,P,S, and M) mounted on a central rod.</text>
</comment>
<comment type="similarity">
    <text evidence="8">Belongs to the FlgI family.</text>
</comment>
<reference evidence="9 10" key="1">
    <citation type="submission" date="2023-10" db="EMBL/GenBank/DDBJ databases">
        <title>Novel methanotroph of the genus Methylocapsa from a subarctic wetland.</title>
        <authorList>
            <person name="Belova S.E."/>
            <person name="Oshkin I.Y."/>
            <person name="Miroshnikov K."/>
            <person name="Dedysh S.N."/>
        </authorList>
    </citation>
    <scope>NUCLEOTIDE SEQUENCE [LARGE SCALE GENOMIC DNA]</scope>
    <source>
        <strain evidence="9 10">RX1</strain>
    </source>
</reference>
<evidence type="ECO:0000313" key="9">
    <source>
        <dbReference type="EMBL" id="WOJ88641.1"/>
    </source>
</evidence>
<feature type="signal peptide" evidence="8">
    <location>
        <begin position="1"/>
        <end position="19"/>
    </location>
</feature>
<dbReference type="InterPro" id="IPR001782">
    <property type="entry name" value="Flag_FlgI"/>
</dbReference>
<keyword evidence="10" id="KW-1185">Reference proteome</keyword>
<dbReference type="PRINTS" id="PR01010">
    <property type="entry name" value="FLGPRINGFLGI"/>
</dbReference>
<evidence type="ECO:0000313" key="10">
    <source>
        <dbReference type="Proteomes" id="UP001626536"/>
    </source>
</evidence>